<feature type="transmembrane region" description="Helical" evidence="2">
    <location>
        <begin position="862"/>
        <end position="879"/>
    </location>
</feature>
<organism evidence="3 4">
    <name type="scientific">Cymbomonas tetramitiformis</name>
    <dbReference type="NCBI Taxonomy" id="36881"/>
    <lineage>
        <taxon>Eukaryota</taxon>
        <taxon>Viridiplantae</taxon>
        <taxon>Chlorophyta</taxon>
        <taxon>Pyramimonadophyceae</taxon>
        <taxon>Pyramimonadales</taxon>
        <taxon>Pyramimonadaceae</taxon>
        <taxon>Cymbomonas</taxon>
    </lineage>
</organism>
<feature type="transmembrane region" description="Helical" evidence="2">
    <location>
        <begin position="899"/>
        <end position="920"/>
    </location>
</feature>
<evidence type="ECO:0000256" key="2">
    <source>
        <dbReference type="SAM" id="Phobius"/>
    </source>
</evidence>
<dbReference type="Proteomes" id="UP001190700">
    <property type="component" value="Unassembled WGS sequence"/>
</dbReference>
<feature type="transmembrane region" description="Helical" evidence="2">
    <location>
        <begin position="718"/>
        <end position="742"/>
    </location>
</feature>
<evidence type="ECO:0000256" key="1">
    <source>
        <dbReference type="SAM" id="MobiDB-lite"/>
    </source>
</evidence>
<dbReference type="AlphaFoldDB" id="A0AAE0BKX1"/>
<feature type="transmembrane region" description="Helical" evidence="2">
    <location>
        <begin position="763"/>
        <end position="783"/>
    </location>
</feature>
<feature type="transmembrane region" description="Helical" evidence="2">
    <location>
        <begin position="795"/>
        <end position="816"/>
    </location>
</feature>
<feature type="region of interest" description="Disordered" evidence="1">
    <location>
        <begin position="300"/>
        <end position="323"/>
    </location>
</feature>
<accession>A0AAE0BKX1</accession>
<evidence type="ECO:0000313" key="4">
    <source>
        <dbReference type="Proteomes" id="UP001190700"/>
    </source>
</evidence>
<protein>
    <submittedName>
        <fullName evidence="3">Uncharacterized protein</fullName>
    </submittedName>
</protein>
<keyword evidence="2" id="KW-0812">Transmembrane</keyword>
<reference evidence="3 4" key="1">
    <citation type="journal article" date="2015" name="Genome Biol. Evol.">
        <title>Comparative Genomics of a Bacterivorous Green Alga Reveals Evolutionary Causalities and Consequences of Phago-Mixotrophic Mode of Nutrition.</title>
        <authorList>
            <person name="Burns J.A."/>
            <person name="Paasch A."/>
            <person name="Narechania A."/>
            <person name="Kim E."/>
        </authorList>
    </citation>
    <scope>NUCLEOTIDE SEQUENCE [LARGE SCALE GENOMIC DNA]</scope>
    <source>
        <strain evidence="3 4">PLY_AMNH</strain>
    </source>
</reference>
<comment type="caution">
    <text evidence="3">The sequence shown here is derived from an EMBL/GenBank/DDBJ whole genome shotgun (WGS) entry which is preliminary data.</text>
</comment>
<feature type="compositionally biased region" description="Acidic residues" evidence="1">
    <location>
        <begin position="972"/>
        <end position="992"/>
    </location>
</feature>
<keyword evidence="2" id="KW-0472">Membrane</keyword>
<keyword evidence="4" id="KW-1185">Reference proteome</keyword>
<sequence>MPSATPRVAQEDDPVTTATSIKEVLRFFVKQDRMKTETLSTWPSSQGVLRTMERSFVPIDAHKPSPLSGAPKAGDAGRSGGVANWSFSGSSSTMHPTTLSWEGTPLATSCEPDPSTHDRLGCCSFSGSSVLQGDAVLAPDGGRPESGGGQLEPICMVDFNGRHSHCHVGEPVTEAVDTQSLLQGSTFRQKALAHVSMQQGSAGRKKRRRARFARRTILETTLTAADMVLRTARGLLLLLSQATHKWKFNVHDRLQRLHSSSTMVPADSDVMNELSINMLRVQLCVPFYSLQEAGLKTHAPQGMTASRRRRLSMRTPNADDCSHDNLRERAKRRHRMEDGELLAIDRMLGTALIQAYLYSSTLLSPDQVQQQGIMQSQQPWEMPTQRSFGWYVSVFMVILKRVKSRGWLERGRLFQLAFLQNVEGSFEMSQALCNLIQIGQPLDRSEENPLPYFHLQNFQNSVPRALQEQAAREKLQAGEQAVDERASTETLWATLCAVALYNTILTSDWLDNPEDLEHEQQTLDEVAHGWLDKQFDLRPDLKPMRLFLEQQAQVLVQEGNRQRMEFIKALKARSDLRHGVRSAKYQTNVEKCLIFLHEIGLQLWTFAVHCVTSHPLVNVYLTNAAEPLTRAARFTLLVNQQMLMLLIAVGMYYSKALSCCSGLKDFVGCPDSSNEEPCIGFATCGRLADEGAELLPVEISATDYVCHAFPQSTLTGRMYATVSIVAIVLPLHVLISAVFSISSNPSIPRHLMVPRKGVKVERMFGPFMGTVVHAVLTLCYAIWVNFNKFNKTMALIFVGVINTVFKPVQVLLAACTKSLRAWHAIRGRMIRLHQVGRMQLEVERERERALFISPSSGNGMRLAYALVWCVWGTVAWVLIAKLKTLREAMGNTTDKTVLVAWGMALVWELFGQQGAYLILLKVTSTFIMSKLQWLAYTLPHAEASKLTFWYEQYVYKRFADRSEATRDLCEEELDDDGRDEFDDEGEGNDDANVDNSGFV</sequence>
<name>A0AAE0BKX1_9CHLO</name>
<gene>
    <name evidence="3" type="ORF">CYMTET_52335</name>
</gene>
<dbReference type="EMBL" id="LGRX02034515">
    <property type="protein sequence ID" value="KAK3237604.1"/>
    <property type="molecule type" value="Genomic_DNA"/>
</dbReference>
<evidence type="ECO:0000313" key="3">
    <source>
        <dbReference type="EMBL" id="KAK3237604.1"/>
    </source>
</evidence>
<feature type="region of interest" description="Disordered" evidence="1">
    <location>
        <begin position="972"/>
        <end position="999"/>
    </location>
</feature>
<proteinExistence type="predicted"/>
<keyword evidence="2" id="KW-1133">Transmembrane helix</keyword>